<dbReference type="InterPro" id="IPR022302">
    <property type="entry name" value="Phosphoesterase_putative"/>
</dbReference>
<evidence type="ECO:0000313" key="6">
    <source>
        <dbReference type="EMBL" id="KIS03764.1"/>
    </source>
</evidence>
<keyword evidence="7" id="KW-1185">Reference proteome</keyword>
<proteinExistence type="inferred from homology"/>
<protein>
    <recommendedName>
        <fullName evidence="5">Calcineurin-like phosphoesterase domain-containing protein</fullName>
    </recommendedName>
</protein>
<comment type="caution">
    <text evidence="6">The sequence shown here is derived from an EMBL/GenBank/DDBJ whole genome shotgun (WGS) entry which is preliminary data.</text>
</comment>
<evidence type="ECO:0000256" key="2">
    <source>
        <dbReference type="ARBA" id="ARBA00022801"/>
    </source>
</evidence>
<dbReference type="Gene3D" id="3.60.21.10">
    <property type="match status" value="1"/>
</dbReference>
<evidence type="ECO:0000256" key="4">
    <source>
        <dbReference type="ARBA" id="ARBA00025742"/>
    </source>
</evidence>
<accession>A0A0D0YWY3</accession>
<comment type="similarity">
    <text evidence="4">Belongs to the cyclic nucleotide phosphodiesterase class-III family.</text>
</comment>
<dbReference type="Proteomes" id="UP000032279">
    <property type="component" value="Unassembled WGS sequence"/>
</dbReference>
<dbReference type="STRING" id="1335616.WDC_0593"/>
<evidence type="ECO:0000313" key="7">
    <source>
        <dbReference type="Proteomes" id="UP000032279"/>
    </source>
</evidence>
<organism evidence="6 7">
    <name type="scientific">Paucilactobacillus wasatchensis</name>
    <dbReference type="NCBI Taxonomy" id="1335616"/>
    <lineage>
        <taxon>Bacteria</taxon>
        <taxon>Bacillati</taxon>
        <taxon>Bacillota</taxon>
        <taxon>Bacilli</taxon>
        <taxon>Lactobacillales</taxon>
        <taxon>Lactobacillaceae</taxon>
        <taxon>Paucilactobacillus</taxon>
    </lineage>
</organism>
<dbReference type="RefSeq" id="WP_044010303.1">
    <property type="nucleotide sequence ID" value="NZ_AWTT01000010.1"/>
</dbReference>
<dbReference type="GO" id="GO:0016787">
    <property type="term" value="F:hydrolase activity"/>
    <property type="evidence" value="ECO:0007669"/>
    <property type="project" value="UniProtKB-KW"/>
</dbReference>
<dbReference type="InterPro" id="IPR050884">
    <property type="entry name" value="CNP_phosphodiesterase-III"/>
</dbReference>
<evidence type="ECO:0000259" key="5">
    <source>
        <dbReference type="Pfam" id="PF00149"/>
    </source>
</evidence>
<keyword evidence="1" id="KW-0479">Metal-binding</keyword>
<dbReference type="SUPFAM" id="SSF56300">
    <property type="entry name" value="Metallo-dependent phosphatases"/>
    <property type="match status" value="1"/>
</dbReference>
<dbReference type="GO" id="GO:0046872">
    <property type="term" value="F:metal ion binding"/>
    <property type="evidence" value="ECO:0007669"/>
    <property type="project" value="UniProtKB-KW"/>
</dbReference>
<sequence length="273" mass="32003">MIKVAMSSDNHFDINRVDVAKMMQKQAEYLWANQVDYYLIAGDLFNDFEKSVAYVKNLSQLLAGLVQVRFIAGNHDMLRGISFQELETLQQPNYLHHQFEDVVGTNWRLIGNNGWYDYSLSNQNVSSTDFARWKNAYWVDQTIVQPGSDRDRLELVLQQVESQLKQAKKDHKNVLFMTHFVPKKNFIIDSPDQRMWNMSNAMMGSVKMGELLEKYEVAYVLFGHLHIHPAPLKSNQTSYYNQSVGYHNKHSNEWLEPDFFAQWKRRLGMLLLE</sequence>
<reference evidence="6 7" key="1">
    <citation type="submission" date="2013-08" db="EMBL/GenBank/DDBJ databases">
        <title>Lactobacillus wasatchii sp. WDC04, a late gas producing bacteria isolated from aged chedder cheese.</title>
        <authorList>
            <person name="Oberg C.J."/>
            <person name="Culumber M."/>
            <person name="McMahon D.J."/>
            <person name="Broadbent J.R."/>
            <person name="Oberg T.S."/>
            <person name="Ortaki F."/>
        </authorList>
    </citation>
    <scope>NUCLEOTIDE SEQUENCE [LARGE SCALE GENOMIC DNA]</scope>
    <source>
        <strain evidence="6 7">WDC04</strain>
    </source>
</reference>
<name>A0A0D0YWY3_9LACO</name>
<dbReference type="PANTHER" id="PTHR42988">
    <property type="entry name" value="PHOSPHOHYDROLASE"/>
    <property type="match status" value="1"/>
</dbReference>
<dbReference type="PANTHER" id="PTHR42988:SF2">
    <property type="entry name" value="CYCLIC NUCLEOTIDE PHOSPHODIESTERASE CBUA0032-RELATED"/>
    <property type="match status" value="1"/>
</dbReference>
<dbReference type="InterPro" id="IPR029052">
    <property type="entry name" value="Metallo-depent_PP-like"/>
</dbReference>
<keyword evidence="3" id="KW-0408">Iron</keyword>
<keyword evidence="2" id="KW-0378">Hydrolase</keyword>
<feature type="domain" description="Calcineurin-like phosphoesterase" evidence="5">
    <location>
        <begin position="3"/>
        <end position="227"/>
    </location>
</feature>
<dbReference type="OrthoDB" id="113290at2"/>
<evidence type="ECO:0000256" key="3">
    <source>
        <dbReference type="ARBA" id="ARBA00023004"/>
    </source>
</evidence>
<dbReference type="PATRIC" id="fig|1335616.4.peg.592"/>
<dbReference type="NCBIfam" id="TIGR03729">
    <property type="entry name" value="acc_ester"/>
    <property type="match status" value="1"/>
</dbReference>
<dbReference type="EMBL" id="AWTT01000010">
    <property type="protein sequence ID" value="KIS03764.1"/>
    <property type="molecule type" value="Genomic_DNA"/>
</dbReference>
<dbReference type="Pfam" id="PF00149">
    <property type="entry name" value="Metallophos"/>
    <property type="match status" value="1"/>
</dbReference>
<gene>
    <name evidence="6" type="ORF">WDC_0593</name>
</gene>
<evidence type="ECO:0000256" key="1">
    <source>
        <dbReference type="ARBA" id="ARBA00022723"/>
    </source>
</evidence>
<dbReference type="InterPro" id="IPR004843">
    <property type="entry name" value="Calcineurin-like_PHP"/>
</dbReference>
<dbReference type="AlphaFoldDB" id="A0A0D0YWY3"/>